<evidence type="ECO:0000313" key="1">
    <source>
        <dbReference type="EMBL" id="OAG28356.1"/>
    </source>
</evidence>
<comment type="caution">
    <text evidence="1">The sequence shown here is derived from an EMBL/GenBank/DDBJ whole genome shotgun (WGS) entry which is preliminary data.</text>
</comment>
<dbReference type="EMBL" id="LSFI01000006">
    <property type="protein sequence ID" value="OAG28356.1"/>
    <property type="molecule type" value="Genomic_DNA"/>
</dbReference>
<keyword evidence="2" id="KW-1185">Reference proteome</keyword>
<accession>A0A177E9G8</accession>
<proteinExistence type="predicted"/>
<gene>
    <name evidence="1" type="ORF">TH606_01905</name>
</gene>
<evidence type="ECO:0008006" key="3">
    <source>
        <dbReference type="Google" id="ProtNLM"/>
    </source>
</evidence>
<sequence>MGALSAVRSKEGRLREYYDKLVKRGKLKKVALIACARKLLIYTFYNYRKWQEKWQMEAQSA</sequence>
<protein>
    <recommendedName>
        <fullName evidence="3">Transposase</fullName>
    </recommendedName>
</protein>
<name>A0A177E9G8_9BACT</name>
<organism evidence="1 2">
    <name type="scientific">Thermodesulfatator autotrophicus</name>
    <dbReference type="NCBI Taxonomy" id="1795632"/>
    <lineage>
        <taxon>Bacteria</taxon>
        <taxon>Pseudomonadati</taxon>
        <taxon>Thermodesulfobacteriota</taxon>
        <taxon>Thermodesulfobacteria</taxon>
        <taxon>Thermodesulfobacteriales</taxon>
        <taxon>Thermodesulfatatoraceae</taxon>
        <taxon>Thermodesulfatator</taxon>
    </lineage>
</organism>
<dbReference type="AlphaFoldDB" id="A0A177E9G8"/>
<dbReference type="Proteomes" id="UP000076964">
    <property type="component" value="Unassembled WGS sequence"/>
</dbReference>
<dbReference type="STRING" id="1795632.TH606_01905"/>
<evidence type="ECO:0000313" key="2">
    <source>
        <dbReference type="Proteomes" id="UP000076964"/>
    </source>
</evidence>
<reference evidence="1 2" key="1">
    <citation type="submission" date="2016-02" db="EMBL/GenBank/DDBJ databases">
        <title>Draft genome sequence of Thermodesulfatator sp. S606.</title>
        <authorList>
            <person name="Lai Q."/>
            <person name="Cao J."/>
            <person name="Dupont S."/>
            <person name="Shao Z."/>
            <person name="Jebbar M."/>
            <person name="Alain K."/>
        </authorList>
    </citation>
    <scope>NUCLEOTIDE SEQUENCE [LARGE SCALE GENOMIC DNA]</scope>
    <source>
        <strain evidence="1 2">S606</strain>
    </source>
</reference>